<dbReference type="Pfam" id="PF13185">
    <property type="entry name" value="GAF_2"/>
    <property type="match status" value="1"/>
</dbReference>
<dbReference type="SMART" id="SM00388">
    <property type="entry name" value="HisKA"/>
    <property type="match status" value="1"/>
</dbReference>
<dbReference type="Proteomes" id="UP000294535">
    <property type="component" value="Unassembled WGS sequence"/>
</dbReference>
<dbReference type="NCBIfam" id="TIGR00229">
    <property type="entry name" value="sensory_box"/>
    <property type="match status" value="3"/>
</dbReference>
<dbReference type="GO" id="GO:0000155">
    <property type="term" value="F:phosphorelay sensor kinase activity"/>
    <property type="evidence" value="ECO:0007669"/>
    <property type="project" value="InterPro"/>
</dbReference>
<dbReference type="CDD" id="cd00082">
    <property type="entry name" value="HisKA"/>
    <property type="match status" value="1"/>
</dbReference>
<dbReference type="Pfam" id="PF00989">
    <property type="entry name" value="PAS"/>
    <property type="match status" value="3"/>
</dbReference>
<evidence type="ECO:0000256" key="3">
    <source>
        <dbReference type="ARBA" id="ARBA00022553"/>
    </source>
</evidence>
<dbReference type="Gene3D" id="3.30.450.40">
    <property type="match status" value="3"/>
</dbReference>
<dbReference type="InterPro" id="IPR036890">
    <property type="entry name" value="HATPase_C_sf"/>
</dbReference>
<dbReference type="InterPro" id="IPR035965">
    <property type="entry name" value="PAS-like_dom_sf"/>
</dbReference>
<dbReference type="SMART" id="SM00086">
    <property type="entry name" value="PAC"/>
    <property type="match status" value="3"/>
</dbReference>
<evidence type="ECO:0000256" key="2">
    <source>
        <dbReference type="ARBA" id="ARBA00012438"/>
    </source>
</evidence>
<dbReference type="PROSITE" id="PS50113">
    <property type="entry name" value="PAC"/>
    <property type="match status" value="2"/>
</dbReference>
<dbReference type="EMBL" id="SNYF01000006">
    <property type="protein sequence ID" value="TDQ17049.1"/>
    <property type="molecule type" value="Genomic_DNA"/>
</dbReference>
<dbReference type="Pfam" id="PF00512">
    <property type="entry name" value="HisKA"/>
    <property type="match status" value="1"/>
</dbReference>
<keyword evidence="4" id="KW-0808">Transferase</keyword>
<organism evidence="10 11">
    <name type="scientific">Algoriphagus boseongensis</name>
    <dbReference type="NCBI Taxonomy" id="1442587"/>
    <lineage>
        <taxon>Bacteria</taxon>
        <taxon>Pseudomonadati</taxon>
        <taxon>Bacteroidota</taxon>
        <taxon>Cytophagia</taxon>
        <taxon>Cytophagales</taxon>
        <taxon>Cyclobacteriaceae</taxon>
        <taxon>Algoriphagus</taxon>
    </lineage>
</organism>
<dbReference type="InterPro" id="IPR013767">
    <property type="entry name" value="PAS_fold"/>
</dbReference>
<dbReference type="RefSeq" id="WP_133554714.1">
    <property type="nucleotide sequence ID" value="NZ_SNYF01000006.1"/>
</dbReference>
<dbReference type="InterPro" id="IPR000014">
    <property type="entry name" value="PAS"/>
</dbReference>
<dbReference type="InterPro" id="IPR029016">
    <property type="entry name" value="GAF-like_dom_sf"/>
</dbReference>
<feature type="coiled-coil region" evidence="6">
    <location>
        <begin position="589"/>
        <end position="616"/>
    </location>
</feature>
<evidence type="ECO:0000259" key="9">
    <source>
        <dbReference type="PROSITE" id="PS50113"/>
    </source>
</evidence>
<reference evidence="10 11" key="1">
    <citation type="submission" date="2019-03" db="EMBL/GenBank/DDBJ databases">
        <title>Genomic Encyclopedia of Type Strains, Phase III (KMG-III): the genomes of soil and plant-associated and newly described type strains.</title>
        <authorList>
            <person name="Whitman W."/>
        </authorList>
    </citation>
    <scope>NUCLEOTIDE SEQUENCE [LARGE SCALE GENOMIC DNA]</scope>
    <source>
        <strain evidence="10 11">CECT 8446</strain>
    </source>
</reference>
<comment type="caution">
    <text evidence="10">The sequence shown here is derived from an EMBL/GenBank/DDBJ whole genome shotgun (WGS) entry which is preliminary data.</text>
</comment>
<proteinExistence type="predicted"/>
<feature type="coiled-coil region" evidence="6">
    <location>
        <begin position="904"/>
        <end position="933"/>
    </location>
</feature>
<dbReference type="Gene3D" id="3.30.450.20">
    <property type="entry name" value="PAS domain"/>
    <property type="match status" value="3"/>
</dbReference>
<feature type="domain" description="PAC" evidence="9">
    <location>
        <begin position="210"/>
        <end position="262"/>
    </location>
</feature>
<dbReference type="SMART" id="SM00387">
    <property type="entry name" value="HATPase_c"/>
    <property type="match status" value="1"/>
</dbReference>
<sequence length="1156" mass="131410">MKEESSFPSFSIERYRLLVEEAGDIIYETDLKGYFTFVNAKASEIFGYSKKSLLEKKYLELIPEESRDKVRDFYREQFDQKKQSTYLEFPAITEKGEKIWIGQNVQLLRKGGEITGAMAVARVITERYEADLLKRKSEEKYQSIIQNLQFGLIEVDLEEKITFINEAMCKITGYTQDELIGKKASSVLTSEEVRKKIEKEHKLREKNQSSVYEAEILRKDGSSFYCLISGAPSYNSLGERIGSIGVHVDITQRKKNELELKKFGENLDRYTHGLEELNRITSDTNLTLDEQLEKGLQMVSKYFKLSIGGVVEAEGDRLRVIKNVNPHLIPKDYMEYLPLHGSIPGISFLEQRLIAIPDVANSPYSHYTTVQEMSIKSLLSMPIALDGKKFGSLILGDFNPKPEGFSSYDFEFFRLFARFVTYLLSTQRLQKTIETFNSGLLRLNEIASNYELSISAQLQSGLEVIMDFLEFSKGGILLAKEENLVYLHTVMDTPMPEGKEFSIPIEGTPSGISYKENRLIAIPDVSESEFAENELMESFGLSSCLFIPFTVDNKPIGVIALGNEKVRSHEFTQNELEFFRLFSRFVGYIISNQNNREELKKEQETLKAKNLELAQQKQFLTSINSFVTTLLDQEDIYSIAWEIAENVIEKFGFSDCVIYVLNEDKQVLEQLAAYGENKTKGREILNPISIPFGKGIVGHVAKSGKAEIVKDTRKDPRYIADDQVRLSEISVPIIYEGKVLGIIDSEHEEANFFTQKHLETLSTIANLAATRIKNAKAKRRQEKAENELRESENKLRAVVNSAMDAIISINDRGKITEWNPRAEETFGWTKEEVLGKSLTENIIPNQHRQSHSQGMDRYMATGKGPVLNQRIEITAMHKNGREFPIELAIIPIVSQGVKSFTAFSRDITLQKESQEETKKALNKEREVNELKSRFVSMTSHEFRTPLTTIKQNVDLISYMLEAEDPKAEEKYGKYLGRISSEISRVTNLMNDILMLGRLDAGKIEISKYPVDLELLIESTLQKITHGRADRRKVKFETIGVNQLANVDAQLIEQVITNLVTNALKYSEGMPDPELTIKFEKLNEVEIRIKDYGIGIPKKDQKGLFTTFYRATNVKNIQGTGLGLSIVKEFLSLHGGTIELESDANEGSLFIIKLPIT</sequence>
<feature type="domain" description="PAS" evidence="8">
    <location>
        <begin position="791"/>
        <end position="862"/>
    </location>
</feature>
<evidence type="ECO:0000256" key="4">
    <source>
        <dbReference type="ARBA" id="ARBA00022679"/>
    </source>
</evidence>
<dbReference type="PRINTS" id="PR00344">
    <property type="entry name" value="BCTRLSENSOR"/>
</dbReference>
<evidence type="ECO:0000313" key="11">
    <source>
        <dbReference type="Proteomes" id="UP000294535"/>
    </source>
</evidence>
<feature type="domain" description="PAS" evidence="8">
    <location>
        <begin position="11"/>
        <end position="81"/>
    </location>
</feature>
<dbReference type="Pfam" id="PF01590">
    <property type="entry name" value="GAF"/>
    <property type="match status" value="2"/>
</dbReference>
<gene>
    <name evidence="10" type="ORF">DFQ04_1697</name>
</gene>
<dbReference type="SMART" id="SM00091">
    <property type="entry name" value="PAS"/>
    <property type="match status" value="3"/>
</dbReference>
<keyword evidence="6" id="KW-0175">Coiled coil</keyword>
<evidence type="ECO:0000259" key="7">
    <source>
        <dbReference type="PROSITE" id="PS50109"/>
    </source>
</evidence>
<evidence type="ECO:0000259" key="8">
    <source>
        <dbReference type="PROSITE" id="PS50112"/>
    </source>
</evidence>
<dbReference type="CDD" id="cd00075">
    <property type="entry name" value="HATPase"/>
    <property type="match status" value="1"/>
</dbReference>
<dbReference type="SUPFAM" id="SSF55785">
    <property type="entry name" value="PYP-like sensor domain (PAS domain)"/>
    <property type="match status" value="3"/>
</dbReference>
<dbReference type="PANTHER" id="PTHR43304">
    <property type="entry name" value="PHYTOCHROME-LIKE PROTEIN CPH1"/>
    <property type="match status" value="1"/>
</dbReference>
<evidence type="ECO:0000313" key="10">
    <source>
        <dbReference type="EMBL" id="TDQ17049.1"/>
    </source>
</evidence>
<dbReference type="SMART" id="SM00065">
    <property type="entry name" value="GAF"/>
    <property type="match status" value="3"/>
</dbReference>
<dbReference type="SUPFAM" id="SSF47384">
    <property type="entry name" value="Homodimeric domain of signal transducing histidine kinase"/>
    <property type="match status" value="1"/>
</dbReference>
<comment type="catalytic activity">
    <reaction evidence="1">
        <text>ATP + protein L-histidine = ADP + protein N-phospho-L-histidine.</text>
        <dbReference type="EC" id="2.7.13.3"/>
    </reaction>
</comment>
<feature type="domain" description="PAS" evidence="8">
    <location>
        <begin position="137"/>
        <end position="210"/>
    </location>
</feature>
<dbReference type="InterPro" id="IPR001610">
    <property type="entry name" value="PAC"/>
</dbReference>
<protein>
    <recommendedName>
        <fullName evidence="2">histidine kinase</fullName>
        <ecNumber evidence="2">2.7.13.3</ecNumber>
    </recommendedName>
</protein>
<dbReference type="SUPFAM" id="SSF55874">
    <property type="entry name" value="ATPase domain of HSP90 chaperone/DNA topoisomerase II/histidine kinase"/>
    <property type="match status" value="1"/>
</dbReference>
<dbReference type="InterPro" id="IPR000700">
    <property type="entry name" value="PAS-assoc_C"/>
</dbReference>
<keyword evidence="11" id="KW-1185">Reference proteome</keyword>
<dbReference type="InterPro" id="IPR004358">
    <property type="entry name" value="Sig_transdc_His_kin-like_C"/>
</dbReference>
<dbReference type="SUPFAM" id="SSF55781">
    <property type="entry name" value="GAF domain-like"/>
    <property type="match status" value="3"/>
</dbReference>
<dbReference type="PANTHER" id="PTHR43304:SF1">
    <property type="entry name" value="PAC DOMAIN-CONTAINING PROTEIN"/>
    <property type="match status" value="1"/>
</dbReference>
<evidence type="ECO:0000256" key="5">
    <source>
        <dbReference type="ARBA" id="ARBA00022777"/>
    </source>
</evidence>
<accession>A0A4R6T4Y8</accession>
<dbReference type="OrthoDB" id="9808408at2"/>
<dbReference type="InterPro" id="IPR003661">
    <property type="entry name" value="HisK_dim/P_dom"/>
</dbReference>
<name>A0A4R6T4Y8_9BACT</name>
<dbReference type="InterPro" id="IPR003594">
    <property type="entry name" value="HATPase_dom"/>
</dbReference>
<dbReference type="AlphaFoldDB" id="A0A4R6T4Y8"/>
<dbReference type="Gene3D" id="3.30.565.10">
    <property type="entry name" value="Histidine kinase-like ATPase, C-terminal domain"/>
    <property type="match status" value="1"/>
</dbReference>
<dbReference type="InterPro" id="IPR052162">
    <property type="entry name" value="Sensor_kinase/Photoreceptor"/>
</dbReference>
<dbReference type="EC" id="2.7.13.3" evidence="2"/>
<dbReference type="InterPro" id="IPR036097">
    <property type="entry name" value="HisK_dim/P_sf"/>
</dbReference>
<dbReference type="Pfam" id="PF02518">
    <property type="entry name" value="HATPase_c"/>
    <property type="match status" value="1"/>
</dbReference>
<dbReference type="PROSITE" id="PS50112">
    <property type="entry name" value="PAS"/>
    <property type="match status" value="3"/>
</dbReference>
<dbReference type="GO" id="GO:0006355">
    <property type="term" value="P:regulation of DNA-templated transcription"/>
    <property type="evidence" value="ECO:0007669"/>
    <property type="project" value="InterPro"/>
</dbReference>
<keyword evidence="5" id="KW-0418">Kinase</keyword>
<evidence type="ECO:0000256" key="1">
    <source>
        <dbReference type="ARBA" id="ARBA00000085"/>
    </source>
</evidence>
<feature type="domain" description="Histidine kinase" evidence="7">
    <location>
        <begin position="937"/>
        <end position="1156"/>
    </location>
</feature>
<evidence type="ECO:0000256" key="6">
    <source>
        <dbReference type="SAM" id="Coils"/>
    </source>
</evidence>
<feature type="domain" description="PAC" evidence="9">
    <location>
        <begin position="869"/>
        <end position="919"/>
    </location>
</feature>
<dbReference type="CDD" id="cd00130">
    <property type="entry name" value="PAS"/>
    <property type="match status" value="3"/>
</dbReference>
<dbReference type="PROSITE" id="PS50109">
    <property type="entry name" value="HIS_KIN"/>
    <property type="match status" value="1"/>
</dbReference>
<dbReference type="Gene3D" id="1.10.287.130">
    <property type="match status" value="1"/>
</dbReference>
<keyword evidence="3" id="KW-0597">Phosphoprotein</keyword>
<dbReference type="InterPro" id="IPR003018">
    <property type="entry name" value="GAF"/>
</dbReference>
<dbReference type="InterPro" id="IPR005467">
    <property type="entry name" value="His_kinase_dom"/>
</dbReference>
<feature type="coiled-coil region" evidence="6">
    <location>
        <begin position="765"/>
        <end position="801"/>
    </location>
</feature>